<dbReference type="GO" id="GO:0008380">
    <property type="term" value="P:RNA splicing"/>
    <property type="evidence" value="ECO:0007669"/>
    <property type="project" value="UniProtKB-KW"/>
</dbReference>
<name>A0AA40HKP2_CNENI</name>
<dbReference type="Pfam" id="PF08648">
    <property type="entry name" value="SNRNP27"/>
    <property type="match status" value="1"/>
</dbReference>
<keyword evidence="7" id="KW-0508">mRNA splicing</keyword>
<evidence type="ECO:0000256" key="6">
    <source>
        <dbReference type="ARBA" id="ARBA00022664"/>
    </source>
</evidence>
<keyword evidence="8" id="KW-0539">Nucleus</keyword>
<feature type="compositionally biased region" description="Basic and acidic residues" evidence="10">
    <location>
        <begin position="112"/>
        <end position="157"/>
    </location>
</feature>
<feature type="region of interest" description="Disordered" evidence="10">
    <location>
        <begin position="109"/>
        <end position="180"/>
    </location>
</feature>
<gene>
    <name evidence="12" type="ORF">QTO34_006526</name>
</gene>
<dbReference type="PANTHER" id="PTHR31077">
    <property type="entry name" value="U4/U6.U5 SMALL NUCLEAR RIBONUCLEOPROTEIN 27 KDA PROTEIN"/>
    <property type="match status" value="1"/>
</dbReference>
<comment type="subcellular location">
    <subcellularLocation>
        <location evidence="2">Nucleus</location>
    </subcellularLocation>
</comment>
<evidence type="ECO:0000256" key="10">
    <source>
        <dbReference type="SAM" id="MobiDB-lite"/>
    </source>
</evidence>
<dbReference type="AlphaFoldDB" id="A0AA40HKP2"/>
<evidence type="ECO:0000259" key="11">
    <source>
        <dbReference type="Pfam" id="PF08648"/>
    </source>
</evidence>
<evidence type="ECO:0000256" key="5">
    <source>
        <dbReference type="ARBA" id="ARBA00014357"/>
    </source>
</evidence>
<evidence type="ECO:0000256" key="8">
    <source>
        <dbReference type="ARBA" id="ARBA00023242"/>
    </source>
</evidence>
<dbReference type="Proteomes" id="UP001177744">
    <property type="component" value="Unassembled WGS sequence"/>
</dbReference>
<protein>
    <recommendedName>
        <fullName evidence="5">U4/U6.U5 small nuclear ribonucleoprotein 27 kDa protein</fullName>
    </recommendedName>
    <alternativeName>
        <fullName evidence="9">U4/U6.U5 tri-snRNP-associated protein 3</fullName>
    </alternativeName>
</protein>
<feature type="compositionally biased region" description="Basic residues" evidence="10">
    <location>
        <begin position="14"/>
        <end position="24"/>
    </location>
</feature>
<sequence length="180" mass="21553">MDRSRSPSPSRSRSGSRSRSRSRSPQREQKRSQSTSPERRAKEWGKVSVQGERAEKEPLWIPTPKTLQEDLEGKTEEEIEMMKVMGFSAFDSTKGKRLDGCVNAYAVNISQKYREREEEKRREREREARERNDRRYRSRTPTRDRYRSSSMRHDRESYRRHHSSRDYGHSAEPHRPRLKL</sequence>
<keyword evidence="6" id="KW-0507">mRNA processing</keyword>
<evidence type="ECO:0000256" key="9">
    <source>
        <dbReference type="ARBA" id="ARBA00031864"/>
    </source>
</evidence>
<comment type="subunit">
    <text evidence="4">Part of a tri-snRNP complex.</text>
</comment>
<dbReference type="GO" id="GO:0006397">
    <property type="term" value="P:mRNA processing"/>
    <property type="evidence" value="ECO:0007669"/>
    <property type="project" value="UniProtKB-KW"/>
</dbReference>
<comment type="similarity">
    <text evidence="3">Belongs to the SNUT3 family.</text>
</comment>
<proteinExistence type="inferred from homology"/>
<evidence type="ECO:0000256" key="2">
    <source>
        <dbReference type="ARBA" id="ARBA00004123"/>
    </source>
</evidence>
<evidence type="ECO:0000256" key="1">
    <source>
        <dbReference type="ARBA" id="ARBA00003632"/>
    </source>
</evidence>
<comment type="function">
    <text evidence="1">May play a role in mRNA splicing.</text>
</comment>
<feature type="compositionally biased region" description="Basic and acidic residues" evidence="10">
    <location>
        <begin position="164"/>
        <end position="180"/>
    </location>
</feature>
<feature type="compositionally biased region" description="Low complexity" evidence="10">
    <location>
        <begin position="1"/>
        <end position="13"/>
    </location>
</feature>
<evidence type="ECO:0000313" key="12">
    <source>
        <dbReference type="EMBL" id="KAK1332994.1"/>
    </source>
</evidence>
<evidence type="ECO:0000256" key="3">
    <source>
        <dbReference type="ARBA" id="ARBA00008218"/>
    </source>
</evidence>
<comment type="caution">
    <text evidence="12">The sequence shown here is derived from an EMBL/GenBank/DDBJ whole genome shotgun (WGS) entry which is preliminary data.</text>
</comment>
<keyword evidence="13" id="KW-1185">Reference proteome</keyword>
<feature type="region of interest" description="Disordered" evidence="10">
    <location>
        <begin position="1"/>
        <end position="70"/>
    </location>
</feature>
<dbReference type="InterPro" id="IPR013957">
    <property type="entry name" value="SNRNP27"/>
</dbReference>
<reference evidence="12" key="1">
    <citation type="submission" date="2023-06" db="EMBL/GenBank/DDBJ databases">
        <title>Reference genome for the Northern bat (Eptesicus nilssonii), a most northern bat species.</title>
        <authorList>
            <person name="Laine V.N."/>
            <person name="Pulliainen A.T."/>
            <person name="Lilley T.M."/>
        </authorList>
    </citation>
    <scope>NUCLEOTIDE SEQUENCE</scope>
    <source>
        <strain evidence="12">BLF_Eptnil</strain>
        <tissue evidence="12">Kidney</tissue>
    </source>
</reference>
<dbReference type="GO" id="GO:0071011">
    <property type="term" value="C:precatalytic spliceosome"/>
    <property type="evidence" value="ECO:0007669"/>
    <property type="project" value="TreeGrafter"/>
</dbReference>
<accession>A0AA40HKP2</accession>
<evidence type="ECO:0000313" key="13">
    <source>
        <dbReference type="Proteomes" id="UP001177744"/>
    </source>
</evidence>
<evidence type="ECO:0000256" key="4">
    <source>
        <dbReference type="ARBA" id="ARBA00011825"/>
    </source>
</evidence>
<evidence type="ECO:0000256" key="7">
    <source>
        <dbReference type="ARBA" id="ARBA00023187"/>
    </source>
</evidence>
<feature type="domain" description="U4/U6.U5 small nuclear ribonucleoprotein 27kDa protein" evidence="11">
    <location>
        <begin position="76"/>
        <end position="115"/>
    </location>
</feature>
<feature type="compositionally biased region" description="Basic and acidic residues" evidence="10">
    <location>
        <begin position="25"/>
        <end position="45"/>
    </location>
</feature>
<organism evidence="12 13">
    <name type="scientific">Cnephaeus nilssonii</name>
    <name type="common">Northern bat</name>
    <name type="synonym">Eptesicus nilssonii</name>
    <dbReference type="NCBI Taxonomy" id="3371016"/>
    <lineage>
        <taxon>Eukaryota</taxon>
        <taxon>Metazoa</taxon>
        <taxon>Chordata</taxon>
        <taxon>Craniata</taxon>
        <taxon>Vertebrata</taxon>
        <taxon>Euteleostomi</taxon>
        <taxon>Mammalia</taxon>
        <taxon>Eutheria</taxon>
        <taxon>Laurasiatheria</taxon>
        <taxon>Chiroptera</taxon>
        <taxon>Yangochiroptera</taxon>
        <taxon>Vespertilionidae</taxon>
        <taxon>Cnephaeus</taxon>
    </lineage>
</organism>
<dbReference type="EMBL" id="JAULJE010000017">
    <property type="protein sequence ID" value="KAK1332994.1"/>
    <property type="molecule type" value="Genomic_DNA"/>
</dbReference>
<dbReference type="PANTHER" id="PTHR31077:SF1">
    <property type="entry name" value="U4_U6.U5 SMALL NUCLEAR RIBONUCLEOPROTEIN 27 KDA PROTEIN"/>
    <property type="match status" value="1"/>
</dbReference>